<name>A0AAI8YJV6_9PEZI</name>
<feature type="signal peptide" evidence="1">
    <location>
        <begin position="1"/>
        <end position="19"/>
    </location>
</feature>
<evidence type="ECO:0000256" key="1">
    <source>
        <dbReference type="SAM" id="SignalP"/>
    </source>
</evidence>
<sequence>MKPAFAATLSTLFTSLASAGVVITTITPDQVVAKSGGDCFFGVATPSGMRVSLYAVDLTWKNSAYLVRDEAEVIWGLDEY</sequence>
<evidence type="ECO:0000313" key="2">
    <source>
        <dbReference type="EMBL" id="CAJ2507440.1"/>
    </source>
</evidence>
<comment type="caution">
    <text evidence="2">The sequence shown here is derived from an EMBL/GenBank/DDBJ whole genome shotgun (WGS) entry which is preliminary data.</text>
</comment>
<proteinExistence type="predicted"/>
<dbReference type="EMBL" id="CAUWAG010000010">
    <property type="protein sequence ID" value="CAJ2507440.1"/>
    <property type="molecule type" value="Genomic_DNA"/>
</dbReference>
<keyword evidence="1" id="KW-0732">Signal</keyword>
<organism evidence="2 3">
    <name type="scientific">Anthostomella pinea</name>
    <dbReference type="NCBI Taxonomy" id="933095"/>
    <lineage>
        <taxon>Eukaryota</taxon>
        <taxon>Fungi</taxon>
        <taxon>Dikarya</taxon>
        <taxon>Ascomycota</taxon>
        <taxon>Pezizomycotina</taxon>
        <taxon>Sordariomycetes</taxon>
        <taxon>Xylariomycetidae</taxon>
        <taxon>Xylariales</taxon>
        <taxon>Xylariaceae</taxon>
        <taxon>Anthostomella</taxon>
    </lineage>
</organism>
<gene>
    <name evidence="2" type="ORF">KHLLAP_LOCUS7908</name>
</gene>
<accession>A0AAI8YJV6</accession>
<feature type="chain" id="PRO_5042567526" evidence="1">
    <location>
        <begin position="20"/>
        <end position="80"/>
    </location>
</feature>
<dbReference type="Proteomes" id="UP001295740">
    <property type="component" value="Unassembled WGS sequence"/>
</dbReference>
<evidence type="ECO:0000313" key="3">
    <source>
        <dbReference type="Proteomes" id="UP001295740"/>
    </source>
</evidence>
<protein>
    <submittedName>
        <fullName evidence="2">Uu.00g086260.m01.CDS01</fullName>
    </submittedName>
</protein>
<reference evidence="2" key="1">
    <citation type="submission" date="2023-10" db="EMBL/GenBank/DDBJ databases">
        <authorList>
            <person name="Hackl T."/>
        </authorList>
    </citation>
    <scope>NUCLEOTIDE SEQUENCE</scope>
</reference>
<keyword evidence="3" id="KW-1185">Reference proteome</keyword>
<dbReference type="AlphaFoldDB" id="A0AAI8YJV6"/>